<evidence type="ECO:0000256" key="5">
    <source>
        <dbReference type="SAM" id="MobiDB-lite"/>
    </source>
</evidence>
<feature type="region of interest" description="Disordered" evidence="5">
    <location>
        <begin position="1"/>
        <end position="25"/>
    </location>
</feature>
<evidence type="ECO:0000313" key="8">
    <source>
        <dbReference type="EMBL" id="ERL63720.1"/>
    </source>
</evidence>
<evidence type="ECO:0000256" key="4">
    <source>
        <dbReference type="ARBA" id="ARBA00023088"/>
    </source>
</evidence>
<keyword evidence="3" id="KW-0732">Signal</keyword>
<gene>
    <name evidence="8" type="ORF">L248_2238</name>
</gene>
<feature type="domain" description="Gram-positive cocci surface proteins LPxTG" evidence="7">
    <location>
        <begin position="33"/>
        <end position="65"/>
    </location>
</feature>
<organism evidence="8 9">
    <name type="scientific">Schleiferilactobacillus shenzhenensis LY-73</name>
    <dbReference type="NCBI Taxonomy" id="1231336"/>
    <lineage>
        <taxon>Bacteria</taxon>
        <taxon>Bacillati</taxon>
        <taxon>Bacillota</taxon>
        <taxon>Bacilli</taxon>
        <taxon>Lactobacillales</taxon>
        <taxon>Lactobacillaceae</taxon>
        <taxon>Schleiferilactobacillus</taxon>
    </lineage>
</organism>
<sequence>MKPHGQSNIVPTTNNEPGTQAPLINIGTNTKFPQTGEKVGSGQMILGVLLVLITVAGFAFSIKRRTEL</sequence>
<keyword evidence="6" id="KW-1133">Transmembrane helix</keyword>
<keyword evidence="6" id="KW-0472">Membrane</keyword>
<evidence type="ECO:0000313" key="9">
    <source>
        <dbReference type="Proteomes" id="UP000030647"/>
    </source>
</evidence>
<name>U4TK25_9LACO</name>
<proteinExistence type="predicted"/>
<protein>
    <recommendedName>
        <fullName evidence="7">Gram-positive cocci surface proteins LPxTG domain-containing protein</fullName>
    </recommendedName>
</protein>
<feature type="transmembrane region" description="Helical" evidence="6">
    <location>
        <begin position="44"/>
        <end position="62"/>
    </location>
</feature>
<dbReference type="Pfam" id="PF00746">
    <property type="entry name" value="Gram_pos_anchor"/>
    <property type="match status" value="1"/>
</dbReference>
<dbReference type="Proteomes" id="UP000030647">
    <property type="component" value="Unassembled WGS sequence"/>
</dbReference>
<keyword evidence="4" id="KW-0572">Peptidoglycan-anchor</keyword>
<feature type="compositionally biased region" description="Polar residues" evidence="5">
    <location>
        <begin position="1"/>
        <end position="18"/>
    </location>
</feature>
<keyword evidence="2" id="KW-0964">Secreted</keyword>
<dbReference type="AlphaFoldDB" id="U4TK25"/>
<dbReference type="NCBIfam" id="TIGR01167">
    <property type="entry name" value="LPXTG_anchor"/>
    <property type="match status" value="1"/>
</dbReference>
<dbReference type="HOGENOM" id="CLU_2788748_0_0_9"/>
<evidence type="ECO:0000256" key="2">
    <source>
        <dbReference type="ARBA" id="ARBA00022525"/>
    </source>
</evidence>
<evidence type="ECO:0000256" key="1">
    <source>
        <dbReference type="ARBA" id="ARBA00022512"/>
    </source>
</evidence>
<dbReference type="InterPro" id="IPR019931">
    <property type="entry name" value="LPXTG_anchor"/>
</dbReference>
<keyword evidence="9" id="KW-1185">Reference proteome</keyword>
<accession>U4TK25</accession>
<keyword evidence="1" id="KW-0134">Cell wall</keyword>
<reference evidence="9" key="1">
    <citation type="journal article" date="2013" name="Genome Announc.">
        <title>Whole-Genome Sequencing of Lactobacillus shenzhenensis Strain LY-73T.</title>
        <authorList>
            <person name="Lin Z."/>
            <person name="Liu Z."/>
            <person name="Yang R."/>
            <person name="Zou Y."/>
            <person name="Wan D."/>
            <person name="Chen J."/>
            <person name="Guo M."/>
            <person name="Zhao J."/>
            <person name="Fang C."/>
            <person name="Yang R."/>
            <person name="Liu F."/>
        </authorList>
    </citation>
    <scope>NUCLEOTIDE SEQUENCE [LARGE SCALE GENOMIC DNA]</scope>
    <source>
        <strain evidence="9">LY-73</strain>
    </source>
</reference>
<evidence type="ECO:0000256" key="3">
    <source>
        <dbReference type="ARBA" id="ARBA00022729"/>
    </source>
</evidence>
<evidence type="ECO:0000259" key="7">
    <source>
        <dbReference type="Pfam" id="PF00746"/>
    </source>
</evidence>
<dbReference type="EMBL" id="KI271617">
    <property type="protein sequence ID" value="ERL63720.1"/>
    <property type="molecule type" value="Genomic_DNA"/>
</dbReference>
<keyword evidence="6" id="KW-0812">Transmembrane</keyword>
<evidence type="ECO:0000256" key="6">
    <source>
        <dbReference type="SAM" id="Phobius"/>
    </source>
</evidence>